<dbReference type="InterPro" id="IPR045010">
    <property type="entry name" value="MDR_fam"/>
</dbReference>
<keyword evidence="1" id="KW-0560">Oxidoreductase</keyword>
<dbReference type="Gene3D" id="3.90.180.10">
    <property type="entry name" value="Medium-chain alcohol dehydrogenases, catalytic domain"/>
    <property type="match status" value="1"/>
</dbReference>
<dbReference type="GO" id="GO:0016628">
    <property type="term" value="F:oxidoreductase activity, acting on the CH-CH group of donors, NAD or NADP as acceptor"/>
    <property type="evidence" value="ECO:0007669"/>
    <property type="project" value="InterPro"/>
</dbReference>
<dbReference type="InterPro" id="IPR011032">
    <property type="entry name" value="GroES-like_sf"/>
</dbReference>
<evidence type="ECO:0000313" key="1">
    <source>
        <dbReference type="EMBL" id="KWV87477.1"/>
    </source>
</evidence>
<proteinExistence type="predicted"/>
<gene>
    <name evidence="1" type="primary">yfmJ</name>
    <name evidence="1" type="ORF">PFLmoz3_03326</name>
</gene>
<comment type="caution">
    <text evidence="1">The sequence shown here is derived from an EMBL/GenBank/DDBJ whole genome shotgun (WGS) entry which is preliminary data.</text>
</comment>
<dbReference type="InterPro" id="IPR036291">
    <property type="entry name" value="NAD(P)-bd_dom_sf"/>
</dbReference>
<reference evidence="1 2" key="1">
    <citation type="submission" date="2015-05" db="EMBL/GenBank/DDBJ databases">
        <title>A genomic and transcriptomic approach to investigate the blue pigment phenotype in Pseudomonas fluorescens.</title>
        <authorList>
            <person name="Andreani N.A."/>
            <person name="Cardazzo B."/>
        </authorList>
    </citation>
    <scope>NUCLEOTIDE SEQUENCE [LARGE SCALE GENOMIC DNA]</scope>
    <source>
        <strain evidence="1 2">Ps_22</strain>
    </source>
</reference>
<dbReference type="Proteomes" id="UP000061348">
    <property type="component" value="Unassembled WGS sequence"/>
</dbReference>
<name>A0A120G7L9_PSEFL</name>
<protein>
    <submittedName>
        <fullName evidence="1">Putative NADP-dependent oxidoreductase YfmJ</fullName>
        <ecNumber evidence="1">1.-.-.-</ecNumber>
    </submittedName>
</protein>
<dbReference type="EMBL" id="LCYA01000078">
    <property type="protein sequence ID" value="KWV87477.1"/>
    <property type="molecule type" value="Genomic_DNA"/>
</dbReference>
<sequence>MYFDNVGGDILDAVLSRLALKARVVICGAISQYNNKEAVKGPANYLSLLVNRARMEGFVVMDHAANFAAAGQEMAGWMAQGKLKSKEDIVEGLETFPETLMKLFNGENFGKLVLKVS</sequence>
<dbReference type="SUPFAM" id="SSF50129">
    <property type="entry name" value="GroES-like"/>
    <property type="match status" value="1"/>
</dbReference>
<dbReference type="Pfam" id="PF13602">
    <property type="entry name" value="ADH_zinc_N_2"/>
    <property type="match status" value="1"/>
</dbReference>
<accession>A0A120G7L9</accession>
<dbReference type="Gene3D" id="3.40.50.720">
    <property type="entry name" value="NAD(P)-binding Rossmann-like Domain"/>
    <property type="match status" value="1"/>
</dbReference>
<dbReference type="AlphaFoldDB" id="A0A120G7L9"/>
<dbReference type="PANTHER" id="PTHR43205">
    <property type="entry name" value="PROSTAGLANDIN REDUCTASE"/>
    <property type="match status" value="1"/>
</dbReference>
<organism evidence="1 2">
    <name type="scientific">Pseudomonas fluorescens</name>
    <dbReference type="NCBI Taxonomy" id="294"/>
    <lineage>
        <taxon>Bacteria</taxon>
        <taxon>Pseudomonadati</taxon>
        <taxon>Pseudomonadota</taxon>
        <taxon>Gammaproteobacteria</taxon>
        <taxon>Pseudomonadales</taxon>
        <taxon>Pseudomonadaceae</taxon>
        <taxon>Pseudomonas</taxon>
    </lineage>
</organism>
<dbReference type="PANTHER" id="PTHR43205:SF7">
    <property type="entry name" value="PROSTAGLANDIN REDUCTASE 1"/>
    <property type="match status" value="1"/>
</dbReference>
<dbReference type="PATRIC" id="fig|294.194.peg.3695"/>
<dbReference type="EC" id="1.-.-.-" evidence="1"/>
<evidence type="ECO:0000313" key="2">
    <source>
        <dbReference type="Proteomes" id="UP000061348"/>
    </source>
</evidence>
<dbReference type="SUPFAM" id="SSF51735">
    <property type="entry name" value="NAD(P)-binding Rossmann-fold domains"/>
    <property type="match status" value="1"/>
</dbReference>